<comment type="subcellular location">
    <subcellularLocation>
        <location evidence="2">Bacterial flagellum basal body</location>
    </subcellularLocation>
</comment>
<comment type="caution">
    <text evidence="6">The sequence shown here is derived from an EMBL/GenBank/DDBJ whole genome shotgun (WGS) entry which is preliminary data.</text>
</comment>
<dbReference type="InterPro" id="IPR020013">
    <property type="entry name" value="Flagellar_FlgE/F/G"/>
</dbReference>
<keyword evidence="6" id="KW-0966">Cell projection</keyword>
<dbReference type="Pfam" id="PF06429">
    <property type="entry name" value="Flg_bbr_C"/>
    <property type="match status" value="1"/>
</dbReference>
<gene>
    <name evidence="6" type="ORF">ACFSB2_26610</name>
</gene>
<evidence type="ECO:0000259" key="4">
    <source>
        <dbReference type="Pfam" id="PF06429"/>
    </source>
</evidence>
<dbReference type="RefSeq" id="WP_377946278.1">
    <property type="nucleotide sequence ID" value="NZ_JBHUCX010000102.1"/>
</dbReference>
<sequence>MANPLLTAVSGMDAFQSWMNVIGNDIANVNTVGYKASEVNFANTLSQVMSSGSAGSTTGIGGTNPIQIGTGVQLNQVTPNFTQGGSDNTGNSSDLMISGNGLFALGATTTSPTPTEYTRAGNFTVDSSGYLVAPNGDYLLASTTPGGTPDTAIDVGSNSYTIGQDGTITVNDGNTPPPTYYLSLANFPNPSGLTNAGTNMWTAPAGGNQGAVTYGQPGTGSIGTVQQGYLESSNVDLTQEMSNMIQASTDYDGSSKLINTVQSMYQYMLQQV</sequence>
<dbReference type="Proteomes" id="UP001597079">
    <property type="component" value="Unassembled WGS sequence"/>
</dbReference>
<dbReference type="SUPFAM" id="SSF117143">
    <property type="entry name" value="Flagellar hook protein flgE"/>
    <property type="match status" value="1"/>
</dbReference>
<dbReference type="InterPro" id="IPR001444">
    <property type="entry name" value="Flag_bb_rod_N"/>
</dbReference>
<keyword evidence="2" id="KW-0975">Bacterial flagellum</keyword>
<feature type="domain" description="Flagellar basal body rod protein N-terminal" evidence="3">
    <location>
        <begin position="5"/>
        <end position="35"/>
    </location>
</feature>
<dbReference type="InterPro" id="IPR037925">
    <property type="entry name" value="FlgE/F/G-like"/>
</dbReference>
<feature type="domain" description="Flagellar basal-body/hook protein C-terminal" evidence="4">
    <location>
        <begin position="226"/>
        <end position="270"/>
    </location>
</feature>
<dbReference type="InterPro" id="IPR010930">
    <property type="entry name" value="Flg_bb/hook_C_dom"/>
</dbReference>
<dbReference type="Pfam" id="PF22692">
    <property type="entry name" value="LlgE_F_G_D1"/>
    <property type="match status" value="1"/>
</dbReference>
<evidence type="ECO:0000313" key="7">
    <source>
        <dbReference type="Proteomes" id="UP001597079"/>
    </source>
</evidence>
<dbReference type="Pfam" id="PF00460">
    <property type="entry name" value="Flg_bb_rod"/>
    <property type="match status" value="1"/>
</dbReference>
<evidence type="ECO:0000259" key="5">
    <source>
        <dbReference type="Pfam" id="PF22692"/>
    </source>
</evidence>
<reference evidence="7" key="1">
    <citation type="journal article" date="2019" name="Int. J. Syst. Evol. Microbiol.">
        <title>The Global Catalogue of Microorganisms (GCM) 10K type strain sequencing project: providing services to taxonomists for standard genome sequencing and annotation.</title>
        <authorList>
            <consortium name="The Broad Institute Genomics Platform"/>
            <consortium name="The Broad Institute Genome Sequencing Center for Infectious Disease"/>
            <person name="Wu L."/>
            <person name="Ma J."/>
        </authorList>
    </citation>
    <scope>NUCLEOTIDE SEQUENCE [LARGE SCALE GENOMIC DNA]</scope>
    <source>
        <strain evidence="7">CGMCC 1.12286</strain>
    </source>
</reference>
<keyword evidence="6" id="KW-0282">Flagellum</keyword>
<evidence type="ECO:0000256" key="2">
    <source>
        <dbReference type="RuleBase" id="RU362116"/>
    </source>
</evidence>
<dbReference type="InterPro" id="IPR053967">
    <property type="entry name" value="LlgE_F_G-like_D1"/>
</dbReference>
<feature type="domain" description="Flagellar hook protein FlgE/F/G-like D1" evidence="5">
    <location>
        <begin position="96"/>
        <end position="170"/>
    </location>
</feature>
<protein>
    <submittedName>
        <fullName evidence="6">Flagellar hook-basal body protein</fullName>
    </submittedName>
</protein>
<dbReference type="NCBIfam" id="TIGR03506">
    <property type="entry name" value="FlgEFG_subfam"/>
    <property type="match status" value="2"/>
</dbReference>
<comment type="similarity">
    <text evidence="1 2">Belongs to the flagella basal body rod proteins family.</text>
</comment>
<keyword evidence="7" id="KW-1185">Reference proteome</keyword>
<evidence type="ECO:0000313" key="6">
    <source>
        <dbReference type="EMBL" id="MFD1678241.1"/>
    </source>
</evidence>
<name>A0ABW4JQE9_9BACL</name>
<accession>A0ABW4JQE9</accession>
<evidence type="ECO:0000256" key="1">
    <source>
        <dbReference type="ARBA" id="ARBA00009677"/>
    </source>
</evidence>
<dbReference type="PANTHER" id="PTHR30435">
    <property type="entry name" value="FLAGELLAR PROTEIN"/>
    <property type="match status" value="1"/>
</dbReference>
<proteinExistence type="inferred from homology"/>
<keyword evidence="6" id="KW-0969">Cilium</keyword>
<dbReference type="EMBL" id="JBHUCX010000102">
    <property type="protein sequence ID" value="MFD1678241.1"/>
    <property type="molecule type" value="Genomic_DNA"/>
</dbReference>
<dbReference type="PANTHER" id="PTHR30435:SF19">
    <property type="entry name" value="FLAGELLAR BASAL-BODY ROD PROTEIN FLGG"/>
    <property type="match status" value="1"/>
</dbReference>
<organism evidence="6 7">
    <name type="scientific">Alicyclobacillus fodiniaquatilis</name>
    <dbReference type="NCBI Taxonomy" id="1661150"/>
    <lineage>
        <taxon>Bacteria</taxon>
        <taxon>Bacillati</taxon>
        <taxon>Bacillota</taxon>
        <taxon>Bacilli</taxon>
        <taxon>Bacillales</taxon>
        <taxon>Alicyclobacillaceae</taxon>
        <taxon>Alicyclobacillus</taxon>
    </lineage>
</organism>
<evidence type="ECO:0000259" key="3">
    <source>
        <dbReference type="Pfam" id="PF00460"/>
    </source>
</evidence>